<feature type="transmembrane region" description="Helical" evidence="2">
    <location>
        <begin position="294"/>
        <end position="312"/>
    </location>
</feature>
<keyword evidence="4" id="KW-1185">Reference proteome</keyword>
<feature type="transmembrane region" description="Helical" evidence="2">
    <location>
        <begin position="12"/>
        <end position="35"/>
    </location>
</feature>
<keyword evidence="2" id="KW-1133">Transmembrane helix</keyword>
<feature type="transmembrane region" description="Helical" evidence="2">
    <location>
        <begin position="81"/>
        <end position="98"/>
    </location>
</feature>
<dbReference type="OrthoDB" id="9764596at2"/>
<dbReference type="EMBL" id="SACO01000002">
    <property type="protein sequence ID" value="RVU06958.1"/>
    <property type="molecule type" value="Genomic_DNA"/>
</dbReference>
<comment type="caution">
    <text evidence="3">The sequence shown here is derived from an EMBL/GenBank/DDBJ whole genome shotgun (WGS) entry which is preliminary data.</text>
</comment>
<feature type="transmembrane region" description="Helical" evidence="2">
    <location>
        <begin position="152"/>
        <end position="174"/>
    </location>
</feature>
<dbReference type="SUPFAM" id="SSF103473">
    <property type="entry name" value="MFS general substrate transporter"/>
    <property type="match status" value="1"/>
</dbReference>
<dbReference type="PANTHER" id="PTHR11328:SF24">
    <property type="entry name" value="MAJOR FACILITATOR SUPERFAMILY (MFS) PROFILE DOMAIN-CONTAINING PROTEIN"/>
    <property type="match status" value="1"/>
</dbReference>
<dbReference type="Proteomes" id="UP000282837">
    <property type="component" value="Unassembled WGS sequence"/>
</dbReference>
<organism evidence="3 4">
    <name type="scientific">Novosphingobium umbonatum</name>
    <dbReference type="NCBI Taxonomy" id="1908524"/>
    <lineage>
        <taxon>Bacteria</taxon>
        <taxon>Pseudomonadati</taxon>
        <taxon>Pseudomonadota</taxon>
        <taxon>Alphaproteobacteria</taxon>
        <taxon>Sphingomonadales</taxon>
        <taxon>Sphingomonadaceae</taxon>
        <taxon>Novosphingobium</taxon>
    </lineage>
</organism>
<dbReference type="GO" id="GO:0015293">
    <property type="term" value="F:symporter activity"/>
    <property type="evidence" value="ECO:0007669"/>
    <property type="project" value="InterPro"/>
</dbReference>
<dbReference type="RefSeq" id="WP_127706122.1">
    <property type="nucleotide sequence ID" value="NZ_SACO01000002.1"/>
</dbReference>
<dbReference type="PANTHER" id="PTHR11328">
    <property type="entry name" value="MAJOR FACILITATOR SUPERFAMILY DOMAIN-CONTAINING PROTEIN"/>
    <property type="match status" value="1"/>
</dbReference>
<accession>A0A437NAK8</accession>
<dbReference type="NCBIfam" id="TIGR00792">
    <property type="entry name" value="gph"/>
    <property type="match status" value="1"/>
</dbReference>
<feature type="transmembrane region" description="Helical" evidence="2">
    <location>
        <begin position="228"/>
        <end position="245"/>
    </location>
</feature>
<feature type="transmembrane region" description="Helical" evidence="2">
    <location>
        <begin position="110"/>
        <end position="131"/>
    </location>
</feature>
<dbReference type="GO" id="GO:0005886">
    <property type="term" value="C:plasma membrane"/>
    <property type="evidence" value="ECO:0007669"/>
    <property type="project" value="TreeGrafter"/>
</dbReference>
<evidence type="ECO:0000256" key="2">
    <source>
        <dbReference type="SAM" id="Phobius"/>
    </source>
</evidence>
<feature type="transmembrane region" description="Helical" evidence="2">
    <location>
        <begin position="324"/>
        <end position="347"/>
    </location>
</feature>
<dbReference type="GO" id="GO:0006814">
    <property type="term" value="P:sodium ion transport"/>
    <property type="evidence" value="ECO:0007669"/>
    <property type="project" value="InterPro"/>
</dbReference>
<name>A0A437NAK8_9SPHN</name>
<feature type="transmembrane region" description="Helical" evidence="2">
    <location>
        <begin position="404"/>
        <end position="424"/>
    </location>
</feature>
<dbReference type="CDD" id="cd17332">
    <property type="entry name" value="MFS_MelB_like"/>
    <property type="match status" value="1"/>
</dbReference>
<sequence length="435" mass="45966">MSETISLRERLCYGAGNFGVNLLFGITSAYLMYFYTDVYRVSPAVVAELFLLARGVDAVFDPLLGLAIDRTSTRWGKHRPYLLWFALPFALCGVAVFWTPPLGEAGKLAYIYATYTAVGLLYSCLSLPLNSMLPTLSSDVKARNTTNAIREFMGSAATVGVGYATMPMVGALGGGDEKRGFLLCAILLSAMTLVGIGAAFLGTRERVQVEGDLQRLTTAQSLKATRGNWPWIATMGVNLCFWIGFTGHVQSTLYYARDVAGHADWVAPLMGMMLVVLAGTACSALVANRIGKRATGIIGAGIAAGATAALPLSSGFGWLMAMNALGYAGLGLIGGLLFALMADAVDYGAWKSGFRAQGFLFAASSFGVKLGMSIGGAAGAWALAQAHYVAGMVADDAIIRAIHWSHAYIPALSYVAMGASLLAFRFDAGFDHPDN</sequence>
<evidence type="ECO:0000256" key="1">
    <source>
        <dbReference type="ARBA" id="ARBA00009617"/>
    </source>
</evidence>
<evidence type="ECO:0000313" key="4">
    <source>
        <dbReference type="Proteomes" id="UP000282837"/>
    </source>
</evidence>
<reference evidence="3 4" key="1">
    <citation type="submission" date="2019-01" db="EMBL/GenBank/DDBJ databases">
        <authorList>
            <person name="Chen W.-M."/>
        </authorList>
    </citation>
    <scope>NUCLEOTIDE SEQUENCE [LARGE SCALE GENOMIC DNA]</scope>
    <source>
        <strain evidence="3 4">FSY-9</strain>
    </source>
</reference>
<dbReference type="AlphaFoldDB" id="A0A437NAK8"/>
<proteinExistence type="inferred from homology"/>
<dbReference type="InterPro" id="IPR001927">
    <property type="entry name" value="Na/Gal_symport"/>
</dbReference>
<feature type="transmembrane region" description="Helical" evidence="2">
    <location>
        <begin position="180"/>
        <end position="201"/>
    </location>
</feature>
<comment type="similarity">
    <text evidence="1">Belongs to the sodium:galactoside symporter (TC 2.A.2) family.</text>
</comment>
<dbReference type="InterPro" id="IPR039672">
    <property type="entry name" value="MFS_2"/>
</dbReference>
<feature type="transmembrane region" description="Helical" evidence="2">
    <location>
        <begin position="41"/>
        <end position="60"/>
    </location>
</feature>
<dbReference type="GO" id="GO:0008643">
    <property type="term" value="P:carbohydrate transport"/>
    <property type="evidence" value="ECO:0007669"/>
    <property type="project" value="InterPro"/>
</dbReference>
<dbReference type="Gene3D" id="1.20.1250.20">
    <property type="entry name" value="MFS general substrate transporter like domains"/>
    <property type="match status" value="1"/>
</dbReference>
<dbReference type="InterPro" id="IPR036259">
    <property type="entry name" value="MFS_trans_sf"/>
</dbReference>
<dbReference type="Pfam" id="PF13347">
    <property type="entry name" value="MFS_2"/>
    <property type="match status" value="1"/>
</dbReference>
<protein>
    <submittedName>
        <fullName evidence="3">MFS transporter</fullName>
    </submittedName>
</protein>
<feature type="transmembrane region" description="Helical" evidence="2">
    <location>
        <begin position="265"/>
        <end position="287"/>
    </location>
</feature>
<keyword evidence="2" id="KW-0472">Membrane</keyword>
<keyword evidence="2" id="KW-0812">Transmembrane</keyword>
<evidence type="ECO:0000313" key="3">
    <source>
        <dbReference type="EMBL" id="RVU06958.1"/>
    </source>
</evidence>
<feature type="transmembrane region" description="Helical" evidence="2">
    <location>
        <begin position="359"/>
        <end position="384"/>
    </location>
</feature>
<gene>
    <name evidence="3" type="ORF">EOE18_03090</name>
</gene>